<protein>
    <recommendedName>
        <fullName evidence="1">DUF4116 domain-containing protein</fullName>
    </recommendedName>
</protein>
<accession>A0A6C0J513</accession>
<reference evidence="2" key="1">
    <citation type="journal article" date="2020" name="Nature">
        <title>Giant virus diversity and host interactions through global metagenomics.</title>
        <authorList>
            <person name="Schulz F."/>
            <person name="Roux S."/>
            <person name="Paez-Espino D."/>
            <person name="Jungbluth S."/>
            <person name="Walsh D.A."/>
            <person name="Denef V.J."/>
            <person name="McMahon K.D."/>
            <person name="Konstantinidis K.T."/>
            <person name="Eloe-Fadrosh E.A."/>
            <person name="Kyrpides N.C."/>
            <person name="Woyke T."/>
        </authorList>
    </citation>
    <scope>NUCLEOTIDE SEQUENCE</scope>
    <source>
        <strain evidence="2">GVMAG-M-3300025860-20</strain>
    </source>
</reference>
<evidence type="ECO:0000313" key="2">
    <source>
        <dbReference type="EMBL" id="QHU00722.1"/>
    </source>
</evidence>
<name>A0A6C0J513_9ZZZZ</name>
<evidence type="ECO:0000259" key="1">
    <source>
        <dbReference type="Pfam" id="PF13475"/>
    </source>
</evidence>
<dbReference type="InterPro" id="IPR025197">
    <property type="entry name" value="DUF4116"/>
</dbReference>
<dbReference type="Pfam" id="PF13475">
    <property type="entry name" value="DUF4116"/>
    <property type="match status" value="1"/>
</dbReference>
<dbReference type="EMBL" id="MN740329">
    <property type="protein sequence ID" value="QHU00722.1"/>
    <property type="molecule type" value="Genomic_DNA"/>
</dbReference>
<dbReference type="AlphaFoldDB" id="A0A6C0J513"/>
<proteinExistence type="predicted"/>
<organism evidence="2">
    <name type="scientific">viral metagenome</name>
    <dbReference type="NCBI Taxonomy" id="1070528"/>
    <lineage>
        <taxon>unclassified sequences</taxon>
        <taxon>metagenomes</taxon>
        <taxon>organismal metagenomes</taxon>
    </lineage>
</organism>
<feature type="domain" description="DUF4116" evidence="1">
    <location>
        <begin position="74"/>
        <end position="113"/>
    </location>
</feature>
<sequence>MRWAGLGYTHVCTVDIPRDAQTVIFPNKYRSDKIIILDTPVHFMNHEMWKDDDICKLIVHQNGSALKYVKHQTEDICKLAVKQLGTALQYVKNQTDEICKIAVQQNGYALQYVKTPTVEINELAVKQNTNSWICIPR</sequence>